<keyword evidence="9" id="KW-0067">ATP-binding</keyword>
<dbReference type="SMART" id="SM01265">
    <property type="entry name" value="Mab-21"/>
    <property type="match status" value="1"/>
</dbReference>
<dbReference type="SUPFAM" id="SSF57850">
    <property type="entry name" value="RING/U-box"/>
    <property type="match status" value="1"/>
</dbReference>
<evidence type="ECO:0000256" key="12">
    <source>
        <dbReference type="SAM" id="MobiDB-lite"/>
    </source>
</evidence>
<evidence type="ECO:0000256" key="5">
    <source>
        <dbReference type="ARBA" id="ARBA00022723"/>
    </source>
</evidence>
<dbReference type="PANTHER" id="PTHR10656">
    <property type="entry name" value="CELL FATE DETERMINING PROTEIN MAB21-RELATED"/>
    <property type="match status" value="1"/>
</dbReference>
<feature type="domain" description="ZZ-type" evidence="13">
    <location>
        <begin position="4"/>
        <end position="60"/>
    </location>
</feature>
<accession>A0A814Q6T2</accession>
<dbReference type="InterPro" id="IPR046906">
    <property type="entry name" value="Mab-21_HhH/H2TH-like"/>
</dbReference>
<evidence type="ECO:0000256" key="6">
    <source>
        <dbReference type="ARBA" id="ARBA00022741"/>
    </source>
</evidence>
<keyword evidence="5" id="KW-0479">Metal-binding</keyword>
<proteinExistence type="inferred from homology"/>
<dbReference type="Gene3D" id="3.30.60.90">
    <property type="match status" value="1"/>
</dbReference>
<evidence type="ECO:0000256" key="3">
    <source>
        <dbReference type="ARBA" id="ARBA00022679"/>
    </source>
</evidence>
<comment type="cofactor">
    <cofactor evidence="1">
        <name>Mg(2+)</name>
        <dbReference type="ChEBI" id="CHEBI:18420"/>
    </cofactor>
</comment>
<dbReference type="Pfam" id="PF00569">
    <property type="entry name" value="ZZ"/>
    <property type="match status" value="1"/>
</dbReference>
<reference evidence="14" key="1">
    <citation type="submission" date="2021-02" db="EMBL/GenBank/DDBJ databases">
        <authorList>
            <person name="Nowell W R."/>
        </authorList>
    </citation>
    <scope>NUCLEOTIDE SEQUENCE</scope>
</reference>
<dbReference type="Gene3D" id="1.10.1410.40">
    <property type="match status" value="1"/>
</dbReference>
<dbReference type="InterPro" id="IPR024810">
    <property type="entry name" value="MAB21L/cGLR"/>
</dbReference>
<dbReference type="Pfam" id="PF03281">
    <property type="entry name" value="Mab-21"/>
    <property type="match status" value="1"/>
</dbReference>
<organism evidence="14 15">
    <name type="scientific">Rotaria sordida</name>
    <dbReference type="NCBI Taxonomy" id="392033"/>
    <lineage>
        <taxon>Eukaryota</taxon>
        <taxon>Metazoa</taxon>
        <taxon>Spiralia</taxon>
        <taxon>Gnathifera</taxon>
        <taxon>Rotifera</taxon>
        <taxon>Eurotatoria</taxon>
        <taxon>Bdelloidea</taxon>
        <taxon>Philodinida</taxon>
        <taxon>Philodinidae</taxon>
        <taxon>Rotaria</taxon>
    </lineage>
</organism>
<dbReference type="Pfam" id="PF20266">
    <property type="entry name" value="Mab-21_C"/>
    <property type="match status" value="1"/>
</dbReference>
<evidence type="ECO:0000256" key="8">
    <source>
        <dbReference type="ARBA" id="ARBA00022833"/>
    </source>
</evidence>
<dbReference type="AlphaFoldDB" id="A0A814Q6T2"/>
<evidence type="ECO:0000256" key="9">
    <source>
        <dbReference type="ARBA" id="ARBA00022840"/>
    </source>
</evidence>
<protein>
    <recommendedName>
        <fullName evidence="13">ZZ-type domain-containing protein</fullName>
    </recommendedName>
</protein>
<comment type="caution">
    <text evidence="14">The sequence shown here is derived from an EMBL/GenBank/DDBJ whole genome shotgun (WGS) entry which is preliminary data.</text>
</comment>
<dbReference type="OrthoDB" id="10056642at2759"/>
<evidence type="ECO:0000256" key="4">
    <source>
        <dbReference type="ARBA" id="ARBA00022695"/>
    </source>
</evidence>
<dbReference type="SMART" id="SM00291">
    <property type="entry name" value="ZnF_ZZ"/>
    <property type="match status" value="1"/>
</dbReference>
<dbReference type="InterPro" id="IPR043145">
    <property type="entry name" value="Znf_ZZ_sf"/>
</dbReference>
<evidence type="ECO:0000259" key="13">
    <source>
        <dbReference type="PROSITE" id="PS50135"/>
    </source>
</evidence>
<dbReference type="GO" id="GO:0016779">
    <property type="term" value="F:nucleotidyltransferase activity"/>
    <property type="evidence" value="ECO:0007669"/>
    <property type="project" value="UniProtKB-KW"/>
</dbReference>
<evidence type="ECO:0000313" key="15">
    <source>
        <dbReference type="Proteomes" id="UP000663882"/>
    </source>
</evidence>
<keyword evidence="8" id="KW-0862">Zinc</keyword>
<feature type="region of interest" description="Disordered" evidence="12">
    <location>
        <begin position="596"/>
        <end position="629"/>
    </location>
</feature>
<gene>
    <name evidence="14" type="ORF">RFH988_LOCUS20053</name>
</gene>
<sequence>MPVHKDVLCDSCGAMNFAGLRYRCEICIDYDLCGACYDNDKESLQHSKSHSMKCIPEPTPRRASIPCMNLSMNDVISWVNNNDDQISENEYLSILFDFCLQRFINEPICCHYINTIHFKEIFADALNWTNGFIAKLSGSRLTGLVEQYFVESNDDQLSVEGGDMDIMFEPRDAFVSDINTGLSSWIGFVERTEYPGFYYIEYNSKTKFHSTLQSLHIFEERNNRQYISSKKLTDLLHSEFLKYQERGPCLIEQHGPAVTVVLNDGRALQDFVFSLPMPKIPDHIREQWLSRSKQWPSIDVINDVSNSTCHLVPKRWNGLNEGEEDTLTWRLSLSFAEVLLTNSWNKKQRDCYLLLKSFVQELAPDVLSSHHIKTFLFTYMENNYHKMQQTEKQTDIFLDIIQCLSVALKSKTMPNYFISDIDMLRMISNEKCLYLAERLDEFYFKPVETIKQMTKNFKQLTQWSRMKIPLVDDYSKLKIYTWHLRSLLYLALIERDHLRLQCFEHIVELSNKYFSSSSLSSEINGYISNVEELLFTWLNIIITPRLRQSLPECFEQQQIREYNHNKKLIWLTLNFWEPIVLVFNIMNFYFDEEYDSESDNDNDDNSENERSNNDEVERDVTNKDDNANEDDDCVIIPFLKQNGTPTNKNDYNYVPVEKTQLENILEILIAMLCEPLLDLPSFHDHQYLIDRFHAIGIKNELLANAFYEAALDKSIIIFKLKQDLYSLEKNDPICVTITIDQKIFVEKRHDVCYEQMKNLFSTALQLSSVETWKIKVHMGYTHYFLFGYYDEAIDLMKIIIDDYYLDKQNSGQNALSLIDFSEGSKKCPILTYLSKKLNKSDLTIPTIVLAYYTLFQSYRMTEQWDNGQEYIEQFKQICTLLETDLKEDYDKSIVKLLLATAFICLALIDEACDLTGQFTEIKSDLANELTSLCGIQCLMSLKANGNFPDNGLTLELPYALSECGDENKRIHITSRLVKQREAMFVIRHGYDCYKMRSWLINEITILDELNKWISRLPVASFLADQEEET</sequence>
<dbReference type="EMBL" id="CAJNOO010001209">
    <property type="protein sequence ID" value="CAF1115180.1"/>
    <property type="molecule type" value="Genomic_DNA"/>
</dbReference>
<keyword evidence="7 11" id="KW-0863">Zinc-finger</keyword>
<evidence type="ECO:0000256" key="7">
    <source>
        <dbReference type="ARBA" id="ARBA00022771"/>
    </source>
</evidence>
<evidence type="ECO:0000256" key="10">
    <source>
        <dbReference type="ARBA" id="ARBA00022842"/>
    </source>
</evidence>
<dbReference type="GO" id="GO:0008270">
    <property type="term" value="F:zinc ion binding"/>
    <property type="evidence" value="ECO:0007669"/>
    <property type="project" value="UniProtKB-KW"/>
</dbReference>
<evidence type="ECO:0000256" key="1">
    <source>
        <dbReference type="ARBA" id="ARBA00001946"/>
    </source>
</evidence>
<comment type="similarity">
    <text evidence="2">Belongs to the mab-21 family.</text>
</comment>
<dbReference type="GO" id="GO:0005524">
    <property type="term" value="F:ATP binding"/>
    <property type="evidence" value="ECO:0007669"/>
    <property type="project" value="UniProtKB-KW"/>
</dbReference>
<feature type="compositionally biased region" description="Acidic residues" evidence="12">
    <location>
        <begin position="596"/>
        <end position="606"/>
    </location>
</feature>
<evidence type="ECO:0000256" key="2">
    <source>
        <dbReference type="ARBA" id="ARBA00008307"/>
    </source>
</evidence>
<keyword evidence="4" id="KW-0548">Nucleotidyltransferase</keyword>
<dbReference type="PROSITE" id="PS01357">
    <property type="entry name" value="ZF_ZZ_1"/>
    <property type="match status" value="1"/>
</dbReference>
<name>A0A814Q6T2_9BILA</name>
<evidence type="ECO:0000313" key="14">
    <source>
        <dbReference type="EMBL" id="CAF1115180.1"/>
    </source>
</evidence>
<keyword evidence="10" id="KW-0460">Magnesium</keyword>
<dbReference type="InterPro" id="IPR046903">
    <property type="entry name" value="Mab-21-like_nuc_Trfase"/>
</dbReference>
<dbReference type="InterPro" id="IPR000433">
    <property type="entry name" value="Znf_ZZ"/>
</dbReference>
<feature type="compositionally biased region" description="Basic and acidic residues" evidence="12">
    <location>
        <begin position="607"/>
        <end position="626"/>
    </location>
</feature>
<keyword evidence="6" id="KW-0547">Nucleotide-binding</keyword>
<keyword evidence="3" id="KW-0808">Transferase</keyword>
<evidence type="ECO:0000256" key="11">
    <source>
        <dbReference type="PROSITE-ProRule" id="PRU00228"/>
    </source>
</evidence>
<dbReference type="PANTHER" id="PTHR10656:SF42">
    <property type="entry name" value="CYCLIC GMP-AMP SYNTHASE-LIKE PROTEIN-RELATED"/>
    <property type="match status" value="1"/>
</dbReference>
<dbReference type="Proteomes" id="UP000663882">
    <property type="component" value="Unassembled WGS sequence"/>
</dbReference>
<dbReference type="PROSITE" id="PS50135">
    <property type="entry name" value="ZF_ZZ_2"/>
    <property type="match status" value="1"/>
</dbReference>
<dbReference type="CDD" id="cd02338">
    <property type="entry name" value="ZZ_PCMF_like"/>
    <property type="match status" value="1"/>
</dbReference>